<dbReference type="AlphaFoldDB" id="A0A7Y0UGG6"/>
<name>A0A7Y0UGG6_9ACTO</name>
<proteinExistence type="predicted"/>
<dbReference type="EMBL" id="JABCUI010000001">
    <property type="protein sequence ID" value="NMW86813.1"/>
    <property type="molecule type" value="Genomic_DNA"/>
</dbReference>
<organism evidence="1 2">
    <name type="scientific">Mobiluncus curtisii</name>
    <dbReference type="NCBI Taxonomy" id="2051"/>
    <lineage>
        <taxon>Bacteria</taxon>
        <taxon>Bacillati</taxon>
        <taxon>Actinomycetota</taxon>
        <taxon>Actinomycetes</taxon>
        <taxon>Actinomycetales</taxon>
        <taxon>Actinomycetaceae</taxon>
        <taxon>Mobiluncus</taxon>
    </lineage>
</organism>
<evidence type="ECO:0000313" key="2">
    <source>
        <dbReference type="Proteomes" id="UP000553981"/>
    </source>
</evidence>
<reference evidence="1 2" key="1">
    <citation type="submission" date="2020-04" db="EMBL/GenBank/DDBJ databases">
        <title>Antimicrobial susceptibility and clonality of vaginal-derived multi-drug resistant Mobiluncus isolates in China.</title>
        <authorList>
            <person name="Zhang X."/>
        </authorList>
    </citation>
    <scope>NUCLEOTIDE SEQUENCE [LARGE SCALE GENOMIC DNA]</scope>
    <source>
        <strain evidence="1 2">19</strain>
    </source>
</reference>
<evidence type="ECO:0000313" key="1">
    <source>
        <dbReference type="EMBL" id="NMW86813.1"/>
    </source>
</evidence>
<protein>
    <submittedName>
        <fullName evidence="1">Uncharacterized protein</fullName>
    </submittedName>
</protein>
<sequence length="49" mass="5186">MRKDDADSRKNLVPHVSNAHKLGSGRVTRAVVALLVVLLLAGLVGLLVL</sequence>
<dbReference type="RefSeq" id="WP_004008102.1">
    <property type="nucleotide sequence ID" value="NZ_CP068112.1"/>
</dbReference>
<comment type="caution">
    <text evidence="1">The sequence shown here is derived from an EMBL/GenBank/DDBJ whole genome shotgun (WGS) entry which is preliminary data.</text>
</comment>
<gene>
    <name evidence="1" type="ORF">HHJ67_03460</name>
</gene>
<dbReference type="GeneID" id="55566041"/>
<dbReference type="Proteomes" id="UP000553981">
    <property type="component" value="Unassembled WGS sequence"/>
</dbReference>
<accession>A0A7Y0UGG6</accession>